<gene>
    <name evidence="1" type="ORF">RclHR1_15620003</name>
</gene>
<accession>A0A2Z6QFK8</accession>
<sequence length="377" mass="43667">MKENWKLFEYFKQSSFTWGNIYDTTRSTTHAILRLLFQFNLPIKLSSISNESISLLENTFIFGQNQIANEIIQDFGRIIKSFFLWELNNENTLNWNQNFNIEIINKKIIEEYNTSNFLPPANIVILEADGNSNNNDDIAKACDQYFTDLNISNNESINVCCDEAIFRRVMHYWNGHRVGIHTGNSLLQIQCLSAFASLFPSANKINYMKSTANYLALLAKYPKLCTLLNYASSVNLTCEGHFYSFDEALEIFGVKFIKENVRENIYNDESLKRQIKSAQAEQERMDLLFGEFIGDIVTSKKDRAVDGRQELFWNLVNSLLVTFESSNLISHSLFQNCKELTDSDYAKLFSCYNNGKERLMQIYRQEVLKIEPINIKG</sequence>
<name>A0A2Z6QFK8_9GLOM</name>
<comment type="caution">
    <text evidence="1">The sequence shown here is derived from an EMBL/GenBank/DDBJ whole genome shotgun (WGS) entry which is preliminary data.</text>
</comment>
<dbReference type="Proteomes" id="UP000247702">
    <property type="component" value="Unassembled WGS sequence"/>
</dbReference>
<proteinExistence type="predicted"/>
<organism evidence="1 2">
    <name type="scientific">Rhizophagus clarus</name>
    <dbReference type="NCBI Taxonomy" id="94130"/>
    <lineage>
        <taxon>Eukaryota</taxon>
        <taxon>Fungi</taxon>
        <taxon>Fungi incertae sedis</taxon>
        <taxon>Mucoromycota</taxon>
        <taxon>Glomeromycotina</taxon>
        <taxon>Glomeromycetes</taxon>
        <taxon>Glomerales</taxon>
        <taxon>Glomeraceae</taxon>
        <taxon>Rhizophagus</taxon>
    </lineage>
</organism>
<protein>
    <submittedName>
        <fullName evidence="1">Uncharacterized protein</fullName>
    </submittedName>
</protein>
<reference evidence="1 2" key="1">
    <citation type="submission" date="2017-11" db="EMBL/GenBank/DDBJ databases">
        <title>The genome of Rhizophagus clarus HR1 reveals common genetic basis of auxotrophy among arbuscular mycorrhizal fungi.</title>
        <authorList>
            <person name="Kobayashi Y."/>
        </authorList>
    </citation>
    <scope>NUCLEOTIDE SEQUENCE [LARGE SCALE GENOMIC DNA]</scope>
    <source>
        <strain evidence="1 2">HR1</strain>
    </source>
</reference>
<evidence type="ECO:0000313" key="2">
    <source>
        <dbReference type="Proteomes" id="UP000247702"/>
    </source>
</evidence>
<dbReference type="AlphaFoldDB" id="A0A2Z6QFK8"/>
<keyword evidence="2" id="KW-1185">Reference proteome</keyword>
<dbReference type="EMBL" id="BEXD01000627">
    <property type="protein sequence ID" value="GBB88997.1"/>
    <property type="molecule type" value="Genomic_DNA"/>
</dbReference>
<evidence type="ECO:0000313" key="1">
    <source>
        <dbReference type="EMBL" id="GBB88997.1"/>
    </source>
</evidence>